<reference evidence="3" key="2">
    <citation type="submission" date="2024-10" db="UniProtKB">
        <authorList>
            <consortium name="EnsemblProtists"/>
        </authorList>
    </citation>
    <scope>IDENTIFICATION</scope>
</reference>
<dbReference type="InterPro" id="IPR014756">
    <property type="entry name" value="Ig_E-set"/>
</dbReference>
<evidence type="ECO:0000313" key="4">
    <source>
        <dbReference type="Proteomes" id="UP000013827"/>
    </source>
</evidence>
<dbReference type="PROSITE" id="PS50088">
    <property type="entry name" value="ANK_REPEAT"/>
    <property type="match status" value="1"/>
</dbReference>
<dbReference type="STRING" id="2903.R1DWY6"/>
<keyword evidence="1" id="KW-0040">ANK repeat</keyword>
<accession>A0A0D3IVJ1</accession>
<name>A0A0D3IVJ1_EMIH1</name>
<dbReference type="Pfam" id="PF01833">
    <property type="entry name" value="TIG"/>
    <property type="match status" value="1"/>
</dbReference>
<dbReference type="SUPFAM" id="SSF81296">
    <property type="entry name" value="E set domains"/>
    <property type="match status" value="1"/>
</dbReference>
<dbReference type="GeneID" id="17261422"/>
<proteinExistence type="predicted"/>
<reference evidence="4" key="1">
    <citation type="journal article" date="2013" name="Nature">
        <title>Pan genome of the phytoplankton Emiliania underpins its global distribution.</title>
        <authorList>
            <person name="Read B.A."/>
            <person name="Kegel J."/>
            <person name="Klute M.J."/>
            <person name="Kuo A."/>
            <person name="Lefebvre S.C."/>
            <person name="Maumus F."/>
            <person name="Mayer C."/>
            <person name="Miller J."/>
            <person name="Monier A."/>
            <person name="Salamov A."/>
            <person name="Young J."/>
            <person name="Aguilar M."/>
            <person name="Claverie J.M."/>
            <person name="Frickenhaus S."/>
            <person name="Gonzalez K."/>
            <person name="Herman E.K."/>
            <person name="Lin Y.C."/>
            <person name="Napier J."/>
            <person name="Ogata H."/>
            <person name="Sarno A.F."/>
            <person name="Shmutz J."/>
            <person name="Schroeder D."/>
            <person name="de Vargas C."/>
            <person name="Verret F."/>
            <person name="von Dassow P."/>
            <person name="Valentin K."/>
            <person name="Van de Peer Y."/>
            <person name="Wheeler G."/>
            <person name="Dacks J.B."/>
            <person name="Delwiche C.F."/>
            <person name="Dyhrman S.T."/>
            <person name="Glockner G."/>
            <person name="John U."/>
            <person name="Richards T."/>
            <person name="Worden A.Z."/>
            <person name="Zhang X."/>
            <person name="Grigoriev I.V."/>
            <person name="Allen A.E."/>
            <person name="Bidle K."/>
            <person name="Borodovsky M."/>
            <person name="Bowler C."/>
            <person name="Brownlee C."/>
            <person name="Cock J.M."/>
            <person name="Elias M."/>
            <person name="Gladyshev V.N."/>
            <person name="Groth M."/>
            <person name="Guda C."/>
            <person name="Hadaegh A."/>
            <person name="Iglesias-Rodriguez M.D."/>
            <person name="Jenkins J."/>
            <person name="Jones B.M."/>
            <person name="Lawson T."/>
            <person name="Leese F."/>
            <person name="Lindquist E."/>
            <person name="Lobanov A."/>
            <person name="Lomsadze A."/>
            <person name="Malik S.B."/>
            <person name="Marsh M.E."/>
            <person name="Mackinder L."/>
            <person name="Mock T."/>
            <person name="Mueller-Roeber B."/>
            <person name="Pagarete A."/>
            <person name="Parker M."/>
            <person name="Probert I."/>
            <person name="Quesneville H."/>
            <person name="Raines C."/>
            <person name="Rensing S.A."/>
            <person name="Riano-Pachon D.M."/>
            <person name="Richier S."/>
            <person name="Rokitta S."/>
            <person name="Shiraiwa Y."/>
            <person name="Soanes D.M."/>
            <person name="van der Giezen M."/>
            <person name="Wahlund T.M."/>
            <person name="Williams B."/>
            <person name="Wilson W."/>
            <person name="Wolfe G."/>
            <person name="Wurch L.L."/>
        </authorList>
    </citation>
    <scope>NUCLEOTIDE SEQUENCE</scope>
</reference>
<evidence type="ECO:0000313" key="3">
    <source>
        <dbReference type="EnsemblProtists" id="EOD15276"/>
    </source>
</evidence>
<dbReference type="Gene3D" id="2.60.40.10">
    <property type="entry name" value="Immunoglobulins"/>
    <property type="match status" value="1"/>
</dbReference>
<dbReference type="AlphaFoldDB" id="A0A0D3IVJ1"/>
<sequence>MYEPAGSSNSAMAVVVPGGGMGGNMVAGRPQPPPELSALSVTAGPHCGGTSIWVQGAHFCGTTQVYIGGALAPQLAMVNENLLTLVSPPASSDGGDVTVDIMATNSDIFGAGHAPVFSNALRFTYSSSVPASGLPMVALAPATADAAETQTAERALALLAQHAAPHMPVAGDENLLTSASLPRDQRLFAAALAVVLGKQPGVAKAENGESPLDRRDDQSRTLLHYCAALKNAPAVELLLRAGASTAVQDAAGQTPLELARAFGWVQGETLLAPVAASTNGTTPMAGAAVAMIDETAAVSVVDASIPMDATAEVQVQVAATEVAPTTGAPEVGALLGLGVAP</sequence>
<dbReference type="PaxDb" id="2903-EOD15276"/>
<dbReference type="InterPro" id="IPR002110">
    <property type="entry name" value="Ankyrin_rpt"/>
</dbReference>
<feature type="domain" description="IPT/TIG" evidence="2">
    <location>
        <begin position="34"/>
        <end position="101"/>
    </location>
</feature>
<organism evidence="3 4">
    <name type="scientific">Emiliania huxleyi (strain CCMP1516)</name>
    <dbReference type="NCBI Taxonomy" id="280463"/>
    <lineage>
        <taxon>Eukaryota</taxon>
        <taxon>Haptista</taxon>
        <taxon>Haptophyta</taxon>
        <taxon>Prymnesiophyceae</taxon>
        <taxon>Isochrysidales</taxon>
        <taxon>Noelaerhabdaceae</taxon>
        <taxon>Emiliania</taxon>
    </lineage>
</organism>
<evidence type="ECO:0000259" key="2">
    <source>
        <dbReference type="Pfam" id="PF01833"/>
    </source>
</evidence>
<dbReference type="InterPro" id="IPR036770">
    <property type="entry name" value="Ankyrin_rpt-contain_sf"/>
</dbReference>
<evidence type="ECO:0000256" key="1">
    <source>
        <dbReference type="PROSITE-ProRule" id="PRU00023"/>
    </source>
</evidence>
<dbReference type="RefSeq" id="XP_005767705.1">
    <property type="nucleotide sequence ID" value="XM_005767648.1"/>
</dbReference>
<feature type="repeat" description="ANK" evidence="1">
    <location>
        <begin position="218"/>
        <end position="250"/>
    </location>
</feature>
<dbReference type="Gene3D" id="1.25.40.20">
    <property type="entry name" value="Ankyrin repeat-containing domain"/>
    <property type="match status" value="1"/>
</dbReference>
<dbReference type="Proteomes" id="UP000013827">
    <property type="component" value="Unassembled WGS sequence"/>
</dbReference>
<dbReference type="CDD" id="cd00102">
    <property type="entry name" value="IPT"/>
    <property type="match status" value="1"/>
</dbReference>
<dbReference type="HOGENOM" id="CLU_814903_0_0_1"/>
<dbReference type="InterPro" id="IPR002909">
    <property type="entry name" value="IPT_dom"/>
</dbReference>
<dbReference type="KEGG" id="ehx:EMIHUDRAFT_356406"/>
<dbReference type="InterPro" id="IPR013783">
    <property type="entry name" value="Ig-like_fold"/>
</dbReference>
<keyword evidence="4" id="KW-1185">Reference proteome</keyword>
<protein>
    <recommendedName>
        <fullName evidence="2">IPT/TIG domain-containing protein</fullName>
    </recommendedName>
</protein>
<dbReference type="EnsemblProtists" id="EOD15276">
    <property type="protein sequence ID" value="EOD15276"/>
    <property type="gene ID" value="EMIHUDRAFT_356406"/>
</dbReference>
<dbReference type="SUPFAM" id="SSF48403">
    <property type="entry name" value="Ankyrin repeat"/>
    <property type="match status" value="1"/>
</dbReference>